<proteinExistence type="predicted"/>
<dbReference type="Gene3D" id="2.180.10.10">
    <property type="entry name" value="RHS repeat-associated core"/>
    <property type="match status" value="1"/>
</dbReference>
<feature type="transmembrane region" description="Helical" evidence="1">
    <location>
        <begin position="132"/>
        <end position="152"/>
    </location>
</feature>
<evidence type="ECO:0000313" key="3">
    <source>
        <dbReference type="Proteomes" id="UP000050523"/>
    </source>
</evidence>
<dbReference type="NCBIfam" id="TIGR03696">
    <property type="entry name" value="Rhs_assc_core"/>
    <property type="match status" value="1"/>
</dbReference>
<evidence type="ECO:0008006" key="4">
    <source>
        <dbReference type="Google" id="ProtNLM"/>
    </source>
</evidence>
<protein>
    <recommendedName>
        <fullName evidence="4">RHS repeat-associated core domain-containing protein</fullName>
    </recommendedName>
</protein>
<keyword evidence="1" id="KW-1133">Transmembrane helix</keyword>
<evidence type="ECO:0000313" key="2">
    <source>
        <dbReference type="EMBL" id="KPZ06727.1"/>
    </source>
</evidence>
<dbReference type="Proteomes" id="UP000050523">
    <property type="component" value="Unassembled WGS sequence"/>
</dbReference>
<sequence>MPLQPFTVRSSEAYLALPTATWLLAMPQQISLCRYRYDALDRIATRTPLAKAITKVSRQSGPLPGFNGELLDSITGHYLLGNGYRAYNPVLMRFNSPDSLSPFGKGGLNAYAYCGGDPVNRADPDGREFIDVLLSSVYIGGGLFTAGIGLMLNRSSIRAVIKGVKVNSDLDAPPGQLVTVPRRKANTTERISAVVAIGAVASGITWASSFVVRNVDPDSAVALPLTAVAVAFFVPTVGMRSWGFARTEAAKRAARRTANIRNEDEVTRL</sequence>
<gene>
    <name evidence="2" type="ORF">ALO43_04099</name>
</gene>
<dbReference type="AlphaFoldDB" id="A0AA40P838"/>
<accession>A0AA40P838</accession>
<feature type="transmembrane region" description="Helical" evidence="1">
    <location>
        <begin position="221"/>
        <end position="242"/>
    </location>
</feature>
<reference evidence="2 3" key="1">
    <citation type="submission" date="2015-09" db="EMBL/GenBank/DDBJ databases">
        <title>Genome announcement of multiple Pseudomonas syringae strains.</title>
        <authorList>
            <person name="Thakur S."/>
            <person name="Wang P.W."/>
            <person name="Gong Y."/>
            <person name="Weir B.S."/>
            <person name="Guttman D.S."/>
        </authorList>
    </citation>
    <scope>NUCLEOTIDE SEQUENCE [LARGE SCALE GENOMIC DNA]</scope>
    <source>
        <strain evidence="2 3">ICMP9151</strain>
    </source>
</reference>
<feature type="transmembrane region" description="Helical" evidence="1">
    <location>
        <begin position="191"/>
        <end position="209"/>
    </location>
</feature>
<dbReference type="SUPFAM" id="SSF56399">
    <property type="entry name" value="ADP-ribosylation"/>
    <property type="match status" value="1"/>
</dbReference>
<comment type="caution">
    <text evidence="2">The sequence shown here is derived from an EMBL/GenBank/DDBJ whole genome shotgun (WGS) entry which is preliminary data.</text>
</comment>
<evidence type="ECO:0000256" key="1">
    <source>
        <dbReference type="SAM" id="Phobius"/>
    </source>
</evidence>
<organism evidence="2 3">
    <name type="scientific">Pseudomonas tremae</name>
    <dbReference type="NCBI Taxonomy" id="200454"/>
    <lineage>
        <taxon>Bacteria</taxon>
        <taxon>Pseudomonadati</taxon>
        <taxon>Pseudomonadota</taxon>
        <taxon>Gammaproteobacteria</taxon>
        <taxon>Pseudomonadales</taxon>
        <taxon>Pseudomonadaceae</taxon>
        <taxon>Pseudomonas</taxon>
    </lineage>
</organism>
<dbReference type="EMBL" id="LJRO01000048">
    <property type="protein sequence ID" value="KPZ06727.1"/>
    <property type="molecule type" value="Genomic_DNA"/>
</dbReference>
<keyword evidence="1" id="KW-0812">Transmembrane</keyword>
<keyword evidence="1" id="KW-0472">Membrane</keyword>
<name>A0AA40P838_9PSED</name>
<dbReference type="InterPro" id="IPR022385">
    <property type="entry name" value="Rhs_assc_core"/>
</dbReference>